<evidence type="ECO:0000256" key="4">
    <source>
        <dbReference type="ARBA" id="ARBA00023136"/>
    </source>
</evidence>
<feature type="transmembrane region" description="Helical" evidence="5">
    <location>
        <begin position="376"/>
        <end position="398"/>
    </location>
</feature>
<evidence type="ECO:0000256" key="2">
    <source>
        <dbReference type="ARBA" id="ARBA00022692"/>
    </source>
</evidence>
<comment type="caution">
    <text evidence="7">The sequence shown here is derived from an EMBL/GenBank/DDBJ whole genome shotgun (WGS) entry which is preliminary data.</text>
</comment>
<name>A0AAD3MRQ4_LATJO</name>
<feature type="transmembrane region" description="Helical" evidence="5">
    <location>
        <begin position="143"/>
        <end position="161"/>
    </location>
</feature>
<feature type="transmembrane region" description="Helical" evidence="5">
    <location>
        <begin position="260"/>
        <end position="278"/>
    </location>
</feature>
<dbReference type="InterPro" id="IPR036259">
    <property type="entry name" value="MFS_trans_sf"/>
</dbReference>
<feature type="domain" description="Major facilitator superfamily (MFS) profile" evidence="6">
    <location>
        <begin position="26"/>
        <end position="518"/>
    </location>
</feature>
<dbReference type="PROSITE" id="PS50850">
    <property type="entry name" value="MFS"/>
    <property type="match status" value="1"/>
</dbReference>
<proteinExistence type="predicted"/>
<feature type="transmembrane region" description="Helical" evidence="5">
    <location>
        <begin position="466"/>
        <end position="487"/>
    </location>
</feature>
<keyword evidence="2 5" id="KW-0812">Transmembrane</keyword>
<dbReference type="Proteomes" id="UP001279410">
    <property type="component" value="Unassembled WGS sequence"/>
</dbReference>
<dbReference type="Pfam" id="PF00083">
    <property type="entry name" value="Sugar_tr"/>
    <property type="match status" value="1"/>
</dbReference>
<dbReference type="AlphaFoldDB" id="A0AAD3MRQ4"/>
<protein>
    <submittedName>
        <fullName evidence="7">Solute carrier family 22 member 4-like isoform X1</fullName>
    </submittedName>
</protein>
<keyword evidence="8" id="KW-1185">Reference proteome</keyword>
<dbReference type="GO" id="GO:0022857">
    <property type="term" value="F:transmembrane transporter activity"/>
    <property type="evidence" value="ECO:0007669"/>
    <property type="project" value="InterPro"/>
</dbReference>
<evidence type="ECO:0000313" key="7">
    <source>
        <dbReference type="EMBL" id="GLD58612.1"/>
    </source>
</evidence>
<dbReference type="PANTHER" id="PTHR24064">
    <property type="entry name" value="SOLUTE CARRIER FAMILY 22 MEMBER"/>
    <property type="match status" value="1"/>
</dbReference>
<feature type="transmembrane region" description="Helical" evidence="5">
    <location>
        <begin position="405"/>
        <end position="424"/>
    </location>
</feature>
<accession>A0AAD3MRQ4</accession>
<feature type="transmembrane region" description="Helical" evidence="5">
    <location>
        <begin position="173"/>
        <end position="200"/>
    </location>
</feature>
<evidence type="ECO:0000259" key="6">
    <source>
        <dbReference type="PROSITE" id="PS50850"/>
    </source>
</evidence>
<evidence type="ECO:0000256" key="1">
    <source>
        <dbReference type="ARBA" id="ARBA00004141"/>
    </source>
</evidence>
<evidence type="ECO:0000256" key="5">
    <source>
        <dbReference type="SAM" id="Phobius"/>
    </source>
</evidence>
<dbReference type="Gene3D" id="1.20.1250.20">
    <property type="entry name" value="MFS general substrate transporter like domains"/>
    <property type="match status" value="1"/>
</dbReference>
<dbReference type="InterPro" id="IPR020846">
    <property type="entry name" value="MFS_dom"/>
</dbReference>
<keyword evidence="4 5" id="KW-0472">Membrane</keyword>
<evidence type="ECO:0000256" key="3">
    <source>
        <dbReference type="ARBA" id="ARBA00022989"/>
    </source>
</evidence>
<feature type="transmembrane region" description="Helical" evidence="5">
    <location>
        <begin position="430"/>
        <end position="454"/>
    </location>
</feature>
<dbReference type="EMBL" id="BRZM01000034">
    <property type="protein sequence ID" value="GLD58612.1"/>
    <property type="molecule type" value="Genomic_DNA"/>
</dbReference>
<evidence type="ECO:0000313" key="8">
    <source>
        <dbReference type="Proteomes" id="UP001279410"/>
    </source>
</evidence>
<feature type="transmembrane region" description="Helical" evidence="5">
    <location>
        <begin position="346"/>
        <end position="364"/>
    </location>
</feature>
<feature type="transmembrane region" description="Helical" evidence="5">
    <location>
        <begin position="493"/>
        <end position="513"/>
    </location>
</feature>
<feature type="transmembrane region" description="Helical" evidence="5">
    <location>
        <begin position="231"/>
        <end position="254"/>
    </location>
</feature>
<organism evidence="7 8">
    <name type="scientific">Lates japonicus</name>
    <name type="common">Japanese lates</name>
    <dbReference type="NCBI Taxonomy" id="270547"/>
    <lineage>
        <taxon>Eukaryota</taxon>
        <taxon>Metazoa</taxon>
        <taxon>Chordata</taxon>
        <taxon>Craniata</taxon>
        <taxon>Vertebrata</taxon>
        <taxon>Euteleostomi</taxon>
        <taxon>Actinopterygii</taxon>
        <taxon>Neopterygii</taxon>
        <taxon>Teleostei</taxon>
        <taxon>Neoteleostei</taxon>
        <taxon>Acanthomorphata</taxon>
        <taxon>Carangaria</taxon>
        <taxon>Carangaria incertae sedis</taxon>
        <taxon>Centropomidae</taxon>
        <taxon>Lates</taxon>
    </lineage>
</organism>
<reference evidence="7" key="1">
    <citation type="submission" date="2022-08" db="EMBL/GenBank/DDBJ databases">
        <title>Genome sequencing of akame (Lates japonicus).</title>
        <authorList>
            <person name="Hashiguchi Y."/>
            <person name="Takahashi H."/>
        </authorList>
    </citation>
    <scope>NUCLEOTIDE SEQUENCE</scope>
    <source>
        <strain evidence="7">Kochi</strain>
    </source>
</reference>
<feature type="transmembrane region" description="Helical" evidence="5">
    <location>
        <begin position="24"/>
        <end position="47"/>
    </location>
</feature>
<dbReference type="GO" id="GO:0016020">
    <property type="term" value="C:membrane"/>
    <property type="evidence" value="ECO:0007669"/>
    <property type="project" value="UniProtKB-SubCell"/>
</dbReference>
<comment type="subcellular location">
    <subcellularLocation>
        <location evidence="1">Membrane</location>
        <topology evidence="1">Multi-pass membrane protein</topology>
    </subcellularLocation>
</comment>
<keyword evidence="3 5" id="KW-1133">Transmembrane helix</keyword>
<dbReference type="InterPro" id="IPR005828">
    <property type="entry name" value="MFS_sugar_transport-like"/>
</dbReference>
<gene>
    <name evidence="7" type="ORF">AKAME5_001071000</name>
</gene>
<sequence>MLEGKIKDFDEITSFLGNYGPFQILIIVLLSLSAVPCGYMGVIVVFVSDTPEHHCKISINSTRNGTDVELPFQERGSSSSSSGSSWIGPDSCSRYKRSGNWTETVGLDNDTEQCLDGWVYSTERYTATVVSEWDLVCDNAWKVPFSTSSFFLGVLIGSFVSGHLSDRFGRKPVFYFTMVLQTVTALIQATSVSWVMFCILNCLRGLGQISNYIASLVLGSEILSQSARVSFTLLCHSLGFGIGYALLPLFAYFIRGWRMLLVATAIPGFLFIPTWWLIPESPRWLLQKGRVEEAELVIRNAAKMNRVPVPEVIFEAGECLEIMQNKGEEPQTYTYMDLIRTRNMRNITVLSVFIWMSTAIVFYGLSLNTSNLNGNVYLNCFISGAFDIVSYVASWLLINRAPRPTLLFSTLMFCGIMLLIIKLVPEDMHLMFQVLALLGKMGVSGAYCFTYVFATELIPTVVRNMGLGIGSTAARIGTIICPYVIYMGVYSKILPYIIFGTISIMAAVVGLFLPDTRNCKLPNLISQAKPIRGLCFSCNLKSCNSCPKETVTAHAGTTEEFKEMSKSAPC</sequence>
<dbReference type="SUPFAM" id="SSF103473">
    <property type="entry name" value="MFS general substrate transporter"/>
    <property type="match status" value="1"/>
</dbReference>